<evidence type="ECO:0000256" key="1">
    <source>
        <dbReference type="ARBA" id="ARBA00001970"/>
    </source>
</evidence>
<evidence type="ECO:0000256" key="4">
    <source>
        <dbReference type="ARBA" id="ARBA00022723"/>
    </source>
</evidence>
<evidence type="ECO:0000256" key="7">
    <source>
        <dbReference type="ARBA" id="ARBA00025795"/>
    </source>
</evidence>
<dbReference type="PANTHER" id="PTHR33577">
    <property type="entry name" value="STERIGMATOCYSTIN BIOSYNTHESIS PEROXIDASE STCC-RELATED"/>
    <property type="match status" value="1"/>
</dbReference>
<keyword evidence="2" id="KW-0575">Peroxidase</keyword>
<reference evidence="10 11" key="1">
    <citation type="submission" date="2024-01" db="EMBL/GenBank/DDBJ databases">
        <title>A draft genome for a cacao thread blight-causing isolate of Paramarasmius palmivorus.</title>
        <authorList>
            <person name="Baruah I.K."/>
            <person name="Bukari Y."/>
            <person name="Amoako-Attah I."/>
            <person name="Meinhardt L.W."/>
            <person name="Bailey B.A."/>
            <person name="Cohen S.P."/>
        </authorList>
    </citation>
    <scope>NUCLEOTIDE SEQUENCE [LARGE SCALE GENOMIC DNA]</scope>
    <source>
        <strain evidence="10 11">GH-12</strain>
    </source>
</reference>
<evidence type="ECO:0000259" key="9">
    <source>
        <dbReference type="PROSITE" id="PS51405"/>
    </source>
</evidence>
<evidence type="ECO:0000256" key="6">
    <source>
        <dbReference type="ARBA" id="ARBA00023004"/>
    </source>
</evidence>
<dbReference type="InterPro" id="IPR000028">
    <property type="entry name" value="Chloroperoxidase"/>
</dbReference>
<keyword evidence="11" id="KW-1185">Reference proteome</keyword>
<organism evidence="10 11">
    <name type="scientific">Paramarasmius palmivorus</name>
    <dbReference type="NCBI Taxonomy" id="297713"/>
    <lineage>
        <taxon>Eukaryota</taxon>
        <taxon>Fungi</taxon>
        <taxon>Dikarya</taxon>
        <taxon>Basidiomycota</taxon>
        <taxon>Agaricomycotina</taxon>
        <taxon>Agaricomycetes</taxon>
        <taxon>Agaricomycetidae</taxon>
        <taxon>Agaricales</taxon>
        <taxon>Marasmiineae</taxon>
        <taxon>Marasmiaceae</taxon>
        <taxon>Paramarasmius</taxon>
    </lineage>
</organism>
<evidence type="ECO:0000313" key="10">
    <source>
        <dbReference type="EMBL" id="KAK7051544.1"/>
    </source>
</evidence>
<proteinExistence type="inferred from homology"/>
<keyword evidence="3" id="KW-0349">Heme</keyword>
<keyword evidence="4" id="KW-0479">Metal-binding</keyword>
<keyword evidence="8" id="KW-0732">Signal</keyword>
<dbReference type="GO" id="GO:0046872">
    <property type="term" value="F:metal ion binding"/>
    <property type="evidence" value="ECO:0007669"/>
    <property type="project" value="UniProtKB-KW"/>
</dbReference>
<evidence type="ECO:0000256" key="5">
    <source>
        <dbReference type="ARBA" id="ARBA00023002"/>
    </source>
</evidence>
<dbReference type="PROSITE" id="PS51405">
    <property type="entry name" value="HEME_HALOPEROXIDASE"/>
    <property type="match status" value="1"/>
</dbReference>
<comment type="cofactor">
    <cofactor evidence="1">
        <name>heme b</name>
        <dbReference type="ChEBI" id="CHEBI:60344"/>
    </cofactor>
</comment>
<feature type="signal peptide" evidence="8">
    <location>
        <begin position="1"/>
        <end position="21"/>
    </location>
</feature>
<dbReference type="SUPFAM" id="SSF47571">
    <property type="entry name" value="Cloroperoxidase"/>
    <property type="match status" value="1"/>
</dbReference>
<keyword evidence="6" id="KW-0408">Iron</keyword>
<dbReference type="AlphaFoldDB" id="A0AAW0DI43"/>
<dbReference type="Proteomes" id="UP001383192">
    <property type="component" value="Unassembled WGS sequence"/>
</dbReference>
<dbReference type="GO" id="GO:0004601">
    <property type="term" value="F:peroxidase activity"/>
    <property type="evidence" value="ECO:0007669"/>
    <property type="project" value="UniProtKB-KW"/>
</dbReference>
<feature type="chain" id="PRO_5043990364" description="Heme haloperoxidase family profile domain-containing protein" evidence="8">
    <location>
        <begin position="22"/>
        <end position="282"/>
    </location>
</feature>
<evidence type="ECO:0000256" key="3">
    <source>
        <dbReference type="ARBA" id="ARBA00022617"/>
    </source>
</evidence>
<comment type="similarity">
    <text evidence="7">Belongs to the chloroperoxidase family.</text>
</comment>
<name>A0AAW0DI43_9AGAR</name>
<dbReference type="PANTHER" id="PTHR33577:SF9">
    <property type="entry name" value="PEROXIDASE STCC"/>
    <property type="match status" value="1"/>
</dbReference>
<evidence type="ECO:0000256" key="2">
    <source>
        <dbReference type="ARBA" id="ARBA00022559"/>
    </source>
</evidence>
<evidence type="ECO:0000256" key="8">
    <source>
        <dbReference type="SAM" id="SignalP"/>
    </source>
</evidence>
<protein>
    <recommendedName>
        <fullName evidence="9">Heme haloperoxidase family profile domain-containing protein</fullName>
    </recommendedName>
</protein>
<sequence length="282" mass="31349">MKFAHFIILAVTLATIPIANADQIPLAARSPHDEIDWSKYQYQAPKTSDSRGPCPGLNTLANHGFLPRDGLNVTIPMALQASLDGFNFPFEVFIIAAKASVLTSNLVDQFSLNDIKLHGNIEHDTSLSRVDYALGDNAIFDEIIYATLASSNPGVDYYNATSAGQVQKARLAHSMEHNPNVTNTIKEFEIRTRESMFYLYGLGGEAKTGKVPKKFVDIFFREERLPLEEGWKRPGPFLDENIDPILEEIARASEWTPIEGQRPWLTLLPGGTTDPVRDGTIF</sequence>
<gene>
    <name evidence="10" type="ORF">VNI00_004522</name>
</gene>
<dbReference type="Gene3D" id="1.10.489.10">
    <property type="entry name" value="Chloroperoxidase-like"/>
    <property type="match status" value="1"/>
</dbReference>
<dbReference type="EMBL" id="JAYKXP010000012">
    <property type="protein sequence ID" value="KAK7051544.1"/>
    <property type="molecule type" value="Genomic_DNA"/>
</dbReference>
<feature type="domain" description="Heme haloperoxidase family profile" evidence="9">
    <location>
        <begin position="38"/>
        <end position="251"/>
    </location>
</feature>
<comment type="caution">
    <text evidence="10">The sequence shown here is derived from an EMBL/GenBank/DDBJ whole genome shotgun (WGS) entry which is preliminary data.</text>
</comment>
<evidence type="ECO:0000313" key="11">
    <source>
        <dbReference type="Proteomes" id="UP001383192"/>
    </source>
</evidence>
<keyword evidence="5" id="KW-0560">Oxidoreductase</keyword>
<accession>A0AAW0DI43</accession>
<dbReference type="Pfam" id="PF01328">
    <property type="entry name" value="Peroxidase_2"/>
    <property type="match status" value="1"/>
</dbReference>
<dbReference type="InterPro" id="IPR036851">
    <property type="entry name" value="Chloroperoxidase-like_sf"/>
</dbReference>